<organism evidence="6 7">
    <name type="scientific">Desulfoplanes formicivorans</name>
    <dbReference type="NCBI Taxonomy" id="1592317"/>
    <lineage>
        <taxon>Bacteria</taxon>
        <taxon>Pseudomonadati</taxon>
        <taxon>Thermodesulfobacteriota</taxon>
        <taxon>Desulfovibrionia</taxon>
        <taxon>Desulfovibrionales</taxon>
        <taxon>Desulfoplanaceae</taxon>
        <taxon>Desulfoplanes</taxon>
    </lineage>
</organism>
<feature type="transmembrane region" description="Helical" evidence="4">
    <location>
        <begin position="33"/>
        <end position="55"/>
    </location>
</feature>
<dbReference type="RefSeq" id="WP_069857817.1">
    <property type="nucleotide sequence ID" value="NZ_BDFE01000015.1"/>
</dbReference>
<feature type="domain" description="Major facilitator superfamily (MFS) profile" evidence="5">
    <location>
        <begin position="12"/>
        <end position="386"/>
    </location>
</feature>
<dbReference type="PANTHER" id="PTHR43129:SF1">
    <property type="entry name" value="FOSMIDOMYCIN RESISTANCE PROTEIN"/>
    <property type="match status" value="1"/>
</dbReference>
<dbReference type="Proteomes" id="UP000095200">
    <property type="component" value="Unassembled WGS sequence"/>
</dbReference>
<feature type="transmembrane region" description="Helical" evidence="4">
    <location>
        <begin position="76"/>
        <end position="92"/>
    </location>
</feature>
<comment type="caution">
    <text evidence="6">The sequence shown here is derived from an EMBL/GenBank/DDBJ whole genome shotgun (WGS) entry which is preliminary data.</text>
</comment>
<dbReference type="GO" id="GO:0005886">
    <property type="term" value="C:plasma membrane"/>
    <property type="evidence" value="ECO:0007669"/>
    <property type="project" value="TreeGrafter"/>
</dbReference>
<keyword evidence="1 4" id="KW-0812">Transmembrane</keyword>
<evidence type="ECO:0000313" key="6">
    <source>
        <dbReference type="EMBL" id="GAU08325.1"/>
    </source>
</evidence>
<sequence length="395" mass="41841">MSILSDSVSFRRVLMVAGGHFVHDVYSSFLAPFLPLIIARSSISMTLAGLLTVFFRSSSLANPFLGILADRRDLRVYFAAAPAVTAMIMSSLGLSTSYPLICLMLLVAGVSASLYHVLGPVFVARFSGYRVGRGMSVWMVAGELGRSVGPVVAAGAVGLFGFEGMWGIMVFGMVASILLYQQIRTVPVVRHDHGPRPSVMATWRELRFVMLPMSGLLASRAFLTGTLAGFLPTYMVMDKGYTVVMGGMALALFELVGTAGSLLGGSLSDIIGRKKVLYAGMVLGPAWLLVLVRAHGWAITPCLVGIGLFVFACSPVLLATVQDHAGKNRGAANGLYMGLNFGITSLILLLVGWGVDRFGFDATLSGCAVLSWVSLPCIWALPEKGKTDAGDGAEA</sequence>
<feature type="transmembrane region" description="Helical" evidence="4">
    <location>
        <begin position="144"/>
        <end position="162"/>
    </location>
</feature>
<feature type="transmembrane region" description="Helical" evidence="4">
    <location>
        <begin position="333"/>
        <end position="353"/>
    </location>
</feature>
<evidence type="ECO:0000259" key="5">
    <source>
        <dbReference type="PROSITE" id="PS50850"/>
    </source>
</evidence>
<dbReference type="STRING" id="1592317.DPF_1031"/>
<feature type="transmembrane region" description="Helical" evidence="4">
    <location>
        <begin position="276"/>
        <end position="292"/>
    </location>
</feature>
<dbReference type="InterPro" id="IPR020846">
    <property type="entry name" value="MFS_dom"/>
</dbReference>
<dbReference type="Gene3D" id="1.20.1250.20">
    <property type="entry name" value="MFS general substrate transporter like domains"/>
    <property type="match status" value="2"/>
</dbReference>
<dbReference type="EMBL" id="BDFE01000015">
    <property type="protein sequence ID" value="GAU08325.1"/>
    <property type="molecule type" value="Genomic_DNA"/>
</dbReference>
<feature type="transmembrane region" description="Helical" evidence="4">
    <location>
        <begin position="243"/>
        <end position="264"/>
    </location>
</feature>
<dbReference type="PROSITE" id="PS50850">
    <property type="entry name" value="MFS"/>
    <property type="match status" value="1"/>
</dbReference>
<keyword evidence="2 4" id="KW-1133">Transmembrane helix</keyword>
<feature type="transmembrane region" description="Helical" evidence="4">
    <location>
        <begin position="168"/>
        <end position="187"/>
    </location>
</feature>
<feature type="transmembrane region" description="Helical" evidence="4">
    <location>
        <begin position="208"/>
        <end position="231"/>
    </location>
</feature>
<evidence type="ECO:0000256" key="3">
    <source>
        <dbReference type="ARBA" id="ARBA00023136"/>
    </source>
</evidence>
<keyword evidence="3 4" id="KW-0472">Membrane</keyword>
<feature type="transmembrane region" description="Helical" evidence="4">
    <location>
        <begin position="298"/>
        <end position="321"/>
    </location>
</feature>
<dbReference type="GO" id="GO:0022857">
    <property type="term" value="F:transmembrane transporter activity"/>
    <property type="evidence" value="ECO:0007669"/>
    <property type="project" value="InterPro"/>
</dbReference>
<protein>
    <submittedName>
        <fullName evidence="6">Permease</fullName>
    </submittedName>
</protein>
<keyword evidence="7" id="KW-1185">Reference proteome</keyword>
<evidence type="ECO:0000256" key="4">
    <source>
        <dbReference type="SAM" id="Phobius"/>
    </source>
</evidence>
<gene>
    <name evidence="6" type="ORF">DPF_1031</name>
</gene>
<evidence type="ECO:0000256" key="2">
    <source>
        <dbReference type="ARBA" id="ARBA00022989"/>
    </source>
</evidence>
<dbReference type="PANTHER" id="PTHR43129">
    <property type="entry name" value="FOSMIDOMYCIN RESISTANCE PROTEIN"/>
    <property type="match status" value="1"/>
</dbReference>
<evidence type="ECO:0000256" key="1">
    <source>
        <dbReference type="ARBA" id="ARBA00022692"/>
    </source>
</evidence>
<dbReference type="InterPro" id="IPR011701">
    <property type="entry name" value="MFS"/>
</dbReference>
<dbReference type="Pfam" id="PF07690">
    <property type="entry name" value="MFS_1"/>
    <property type="match status" value="1"/>
</dbReference>
<accession>A0A194AGI8</accession>
<dbReference type="SUPFAM" id="SSF103473">
    <property type="entry name" value="MFS general substrate transporter"/>
    <property type="match status" value="1"/>
</dbReference>
<feature type="transmembrane region" description="Helical" evidence="4">
    <location>
        <begin position="98"/>
        <end position="123"/>
    </location>
</feature>
<dbReference type="AlphaFoldDB" id="A0A194AGI8"/>
<dbReference type="CDD" id="cd17478">
    <property type="entry name" value="MFS_FsR"/>
    <property type="match status" value="1"/>
</dbReference>
<proteinExistence type="predicted"/>
<evidence type="ECO:0000313" key="7">
    <source>
        <dbReference type="Proteomes" id="UP000095200"/>
    </source>
</evidence>
<reference evidence="7" key="1">
    <citation type="submission" date="2016-06" db="EMBL/GenBank/DDBJ databases">
        <title>Draft genome sequence of Desulfoplanes formicivorans strain Pf12B.</title>
        <authorList>
            <person name="Watanabe M."/>
            <person name="Kojima H."/>
            <person name="Fukui M."/>
        </authorList>
    </citation>
    <scope>NUCLEOTIDE SEQUENCE [LARGE SCALE GENOMIC DNA]</scope>
    <source>
        <strain evidence="7">Pf12B</strain>
    </source>
</reference>
<dbReference type="OrthoDB" id="5412728at2"/>
<name>A0A194AGI8_9BACT</name>
<dbReference type="InterPro" id="IPR036259">
    <property type="entry name" value="MFS_trans_sf"/>
</dbReference>